<gene>
    <name evidence="1" type="ORF">EVAR_3489_1</name>
</gene>
<reference evidence="1 2" key="1">
    <citation type="journal article" date="2019" name="Commun. Biol.">
        <title>The bagworm genome reveals a unique fibroin gene that provides high tensile strength.</title>
        <authorList>
            <person name="Kono N."/>
            <person name="Nakamura H."/>
            <person name="Ohtoshi R."/>
            <person name="Tomita M."/>
            <person name="Numata K."/>
            <person name="Arakawa K."/>
        </authorList>
    </citation>
    <scope>NUCLEOTIDE SEQUENCE [LARGE SCALE GENOMIC DNA]</scope>
</reference>
<protein>
    <submittedName>
        <fullName evidence="1">Uncharacterized protein</fullName>
    </submittedName>
</protein>
<comment type="caution">
    <text evidence="1">The sequence shown here is derived from an EMBL/GenBank/DDBJ whole genome shotgun (WGS) entry which is preliminary data.</text>
</comment>
<dbReference type="AlphaFoldDB" id="A0A4C1STB9"/>
<dbReference type="Proteomes" id="UP000299102">
    <property type="component" value="Unassembled WGS sequence"/>
</dbReference>
<accession>A0A4C1STB9</accession>
<organism evidence="1 2">
    <name type="scientific">Eumeta variegata</name>
    <name type="common">Bagworm moth</name>
    <name type="synonym">Eumeta japonica</name>
    <dbReference type="NCBI Taxonomy" id="151549"/>
    <lineage>
        <taxon>Eukaryota</taxon>
        <taxon>Metazoa</taxon>
        <taxon>Ecdysozoa</taxon>
        <taxon>Arthropoda</taxon>
        <taxon>Hexapoda</taxon>
        <taxon>Insecta</taxon>
        <taxon>Pterygota</taxon>
        <taxon>Neoptera</taxon>
        <taxon>Endopterygota</taxon>
        <taxon>Lepidoptera</taxon>
        <taxon>Glossata</taxon>
        <taxon>Ditrysia</taxon>
        <taxon>Tineoidea</taxon>
        <taxon>Psychidae</taxon>
        <taxon>Oiketicinae</taxon>
        <taxon>Eumeta</taxon>
    </lineage>
</organism>
<keyword evidence="2" id="KW-1185">Reference proteome</keyword>
<sequence length="365" mass="40803">MKLQRNKKGNTVLLLLQGFYVDIGEVIYGIESRVRLGSALKVKQRSNSKPERILGSKLVAIGAKAGWSEHEKLKISFLSTCMNLQALEKFNSARSTRMRRLVDGATPPKEDDRWMDGDGPILSVKCHTFKEHGCEVVTSAVLFLSASENSGGPLSNMQIPSPIDSLFHSKDQQCTDDFSEVANVHGRRLTKYGRRSRNQRYGALKMLGREVQSQAELQTRYKLLNAALIMYAVLASRRSYSFERVGKLPHLRLLSGLIKQSPKYSPKSATLRGAPLAVRVSKAPLPIVLCSARASFSIEQIKTKVTFTQRKAVGVTSATWRAVRCCAYVVQYEHGFTILKQFTAALRGWPKRNERMSLTSRPPSE</sequence>
<dbReference type="EMBL" id="BGZK01000016">
    <property type="protein sequence ID" value="GBP05184.1"/>
    <property type="molecule type" value="Genomic_DNA"/>
</dbReference>
<proteinExistence type="predicted"/>
<evidence type="ECO:0000313" key="1">
    <source>
        <dbReference type="EMBL" id="GBP05184.1"/>
    </source>
</evidence>
<evidence type="ECO:0000313" key="2">
    <source>
        <dbReference type="Proteomes" id="UP000299102"/>
    </source>
</evidence>
<name>A0A4C1STB9_EUMVA</name>